<protein>
    <submittedName>
        <fullName evidence="1">Uncharacterized protein</fullName>
    </submittedName>
</protein>
<name>A0A4U0WGK8_9PEZI</name>
<proteinExistence type="predicted"/>
<comment type="caution">
    <text evidence="1">The sequence shown here is derived from an EMBL/GenBank/DDBJ whole genome shotgun (WGS) entry which is preliminary data.</text>
</comment>
<reference evidence="1 2" key="1">
    <citation type="submission" date="2017-03" db="EMBL/GenBank/DDBJ databases">
        <title>Genomes of endolithic fungi from Antarctica.</title>
        <authorList>
            <person name="Coleine C."/>
            <person name="Masonjones S."/>
            <person name="Stajich J.E."/>
        </authorList>
    </citation>
    <scope>NUCLEOTIDE SEQUENCE [LARGE SCALE GENOMIC DNA]</scope>
    <source>
        <strain evidence="1 2">CCFEE 5184</strain>
    </source>
</reference>
<feature type="non-terminal residue" evidence="1">
    <location>
        <position position="176"/>
    </location>
</feature>
<sequence>MFDTPVGFWHDPALQATQDLAWSTPYPQVPLTYPSEAVLASPALKSSTQHAGGPQGQYFHENFDSHDPVCLPISQESTSGDAMATTRFTVDTPRLTPCLHTVNSGADALSTAQNVTELGRLTAPVSTADEEYVWFADYDTNDLNGVTLPYVHLGGVFGTSASNETTASERSTSPGH</sequence>
<dbReference type="AlphaFoldDB" id="A0A4U0WGK8"/>
<organism evidence="1 2">
    <name type="scientific">Friedmanniomyces simplex</name>
    <dbReference type="NCBI Taxonomy" id="329884"/>
    <lineage>
        <taxon>Eukaryota</taxon>
        <taxon>Fungi</taxon>
        <taxon>Dikarya</taxon>
        <taxon>Ascomycota</taxon>
        <taxon>Pezizomycotina</taxon>
        <taxon>Dothideomycetes</taxon>
        <taxon>Dothideomycetidae</taxon>
        <taxon>Mycosphaerellales</taxon>
        <taxon>Teratosphaeriaceae</taxon>
        <taxon>Friedmanniomyces</taxon>
    </lineage>
</organism>
<dbReference type="Proteomes" id="UP000309340">
    <property type="component" value="Unassembled WGS sequence"/>
</dbReference>
<keyword evidence="2" id="KW-1185">Reference proteome</keyword>
<dbReference type="EMBL" id="NAJQ01001137">
    <property type="protein sequence ID" value="TKA62042.1"/>
    <property type="molecule type" value="Genomic_DNA"/>
</dbReference>
<accession>A0A4U0WGK8</accession>
<evidence type="ECO:0000313" key="1">
    <source>
        <dbReference type="EMBL" id="TKA62042.1"/>
    </source>
</evidence>
<evidence type="ECO:0000313" key="2">
    <source>
        <dbReference type="Proteomes" id="UP000309340"/>
    </source>
</evidence>
<gene>
    <name evidence="1" type="ORF">B0A55_11328</name>
</gene>